<comment type="subcellular location">
    <subcellularLocation>
        <location evidence="1">Membrane</location>
        <topology evidence="1">Single-pass membrane protein</topology>
    </subcellularLocation>
</comment>
<evidence type="ECO:0000256" key="6">
    <source>
        <dbReference type="SAM" id="Phobius"/>
    </source>
</evidence>
<feature type="region of interest" description="Disordered" evidence="5">
    <location>
        <begin position="1"/>
        <end position="21"/>
    </location>
</feature>
<feature type="transmembrane region" description="Helical" evidence="6">
    <location>
        <begin position="34"/>
        <end position="61"/>
    </location>
</feature>
<gene>
    <name evidence="8" type="ORF">LUZ61_018565</name>
</gene>
<dbReference type="GO" id="GO:0009506">
    <property type="term" value="C:plasmodesma"/>
    <property type="evidence" value="ECO:0007669"/>
    <property type="project" value="TreeGrafter"/>
</dbReference>
<evidence type="ECO:0000256" key="3">
    <source>
        <dbReference type="ARBA" id="ARBA00022989"/>
    </source>
</evidence>
<feature type="compositionally biased region" description="Polar residues" evidence="5">
    <location>
        <begin position="1"/>
        <end position="20"/>
    </location>
</feature>
<evidence type="ECO:0000313" key="9">
    <source>
        <dbReference type="Proteomes" id="UP001210211"/>
    </source>
</evidence>
<feature type="domain" description="Late embryogenesis abundant protein LEA-2 subgroup" evidence="7">
    <location>
        <begin position="96"/>
        <end position="195"/>
    </location>
</feature>
<evidence type="ECO:0000256" key="2">
    <source>
        <dbReference type="ARBA" id="ARBA00022692"/>
    </source>
</evidence>
<reference evidence="8 9" key="1">
    <citation type="journal article" date="2022" name="Cell">
        <title>Repeat-based holocentromeres influence genome architecture and karyotype evolution.</title>
        <authorList>
            <person name="Hofstatter P.G."/>
            <person name="Thangavel G."/>
            <person name="Lux T."/>
            <person name="Neumann P."/>
            <person name="Vondrak T."/>
            <person name="Novak P."/>
            <person name="Zhang M."/>
            <person name="Costa L."/>
            <person name="Castellani M."/>
            <person name="Scott A."/>
            <person name="Toegelov H."/>
            <person name="Fuchs J."/>
            <person name="Mata-Sucre Y."/>
            <person name="Dias Y."/>
            <person name="Vanzela A.L.L."/>
            <person name="Huettel B."/>
            <person name="Almeida C.C.S."/>
            <person name="Simkova H."/>
            <person name="Souza G."/>
            <person name="Pedrosa-Harand A."/>
            <person name="Macas J."/>
            <person name="Mayer K.F.X."/>
            <person name="Houben A."/>
            <person name="Marques A."/>
        </authorList>
    </citation>
    <scope>NUCLEOTIDE SEQUENCE [LARGE SCALE GENOMIC DNA]</scope>
    <source>
        <strain evidence="8">RhyTen1mFocal</strain>
    </source>
</reference>
<evidence type="ECO:0000256" key="4">
    <source>
        <dbReference type="ARBA" id="ARBA00023136"/>
    </source>
</evidence>
<dbReference type="GO" id="GO:0098542">
    <property type="term" value="P:defense response to other organism"/>
    <property type="evidence" value="ECO:0007669"/>
    <property type="project" value="InterPro"/>
</dbReference>
<dbReference type="InterPro" id="IPR004864">
    <property type="entry name" value="LEA_2"/>
</dbReference>
<proteinExistence type="predicted"/>
<dbReference type="Pfam" id="PF03168">
    <property type="entry name" value="LEA_2"/>
    <property type="match status" value="1"/>
</dbReference>
<dbReference type="GO" id="GO:0005886">
    <property type="term" value="C:plasma membrane"/>
    <property type="evidence" value="ECO:0007669"/>
    <property type="project" value="TreeGrafter"/>
</dbReference>
<evidence type="ECO:0000256" key="1">
    <source>
        <dbReference type="ARBA" id="ARBA00004167"/>
    </source>
</evidence>
<dbReference type="Proteomes" id="UP001210211">
    <property type="component" value="Unassembled WGS sequence"/>
</dbReference>
<keyword evidence="2 6" id="KW-0812">Transmembrane</keyword>
<dbReference type="PANTHER" id="PTHR31415">
    <property type="entry name" value="OS05G0367900 PROTEIN"/>
    <property type="match status" value="1"/>
</dbReference>
<evidence type="ECO:0000259" key="7">
    <source>
        <dbReference type="Pfam" id="PF03168"/>
    </source>
</evidence>
<dbReference type="EMBL" id="JAMRDG010000002">
    <property type="protein sequence ID" value="KAJ3689401.1"/>
    <property type="molecule type" value="Genomic_DNA"/>
</dbReference>
<organism evidence="8 9">
    <name type="scientific">Rhynchospora tenuis</name>
    <dbReference type="NCBI Taxonomy" id="198213"/>
    <lineage>
        <taxon>Eukaryota</taxon>
        <taxon>Viridiplantae</taxon>
        <taxon>Streptophyta</taxon>
        <taxon>Embryophyta</taxon>
        <taxon>Tracheophyta</taxon>
        <taxon>Spermatophyta</taxon>
        <taxon>Magnoliopsida</taxon>
        <taxon>Liliopsida</taxon>
        <taxon>Poales</taxon>
        <taxon>Cyperaceae</taxon>
        <taxon>Cyperoideae</taxon>
        <taxon>Rhynchosporeae</taxon>
        <taxon>Rhynchospora</taxon>
    </lineage>
</organism>
<accession>A0AAD6EM39</accession>
<dbReference type="PANTHER" id="PTHR31415:SF177">
    <property type="entry name" value="OS11G0587400 PROTEIN"/>
    <property type="match status" value="1"/>
</dbReference>
<dbReference type="AlphaFoldDB" id="A0AAD6EM39"/>
<comment type="caution">
    <text evidence="8">The sequence shown here is derived from an EMBL/GenBank/DDBJ whole genome shotgun (WGS) entry which is preliminary data.</text>
</comment>
<keyword evidence="3 6" id="KW-1133">Transmembrane helix</keyword>
<keyword evidence="9" id="KW-1185">Reference proteome</keyword>
<dbReference type="InterPro" id="IPR044839">
    <property type="entry name" value="NDR1-like"/>
</dbReference>
<evidence type="ECO:0000313" key="8">
    <source>
        <dbReference type="EMBL" id="KAJ3689401.1"/>
    </source>
</evidence>
<protein>
    <recommendedName>
        <fullName evidence="7">Late embryogenesis abundant protein LEA-2 subgroup domain-containing protein</fullName>
    </recommendedName>
</protein>
<sequence length="218" mass="24410">MSSAYLPSYTTPQPQHGQHQSRSRYYASRVKESWLAKCLCAFFLTLPLIVAVTIFVLSLIFRPYLPHFHLSSFSAPGLAQSTGPINSALSFNITDRNSNHKTRIYYDSIYASVFYNDTEIGAGPVLFPFYQPPKNTTVLLGTLTAKGPTTRDSAWDQLSADVAAGQVKLNLKLTLVIRFQVKLWDTHQEHMQVECDFAVGKDGNILSQSVDESCTLYF</sequence>
<name>A0AAD6EM39_9POAL</name>
<evidence type="ECO:0000256" key="5">
    <source>
        <dbReference type="SAM" id="MobiDB-lite"/>
    </source>
</evidence>
<keyword evidence="4 6" id="KW-0472">Membrane</keyword>